<dbReference type="Proteomes" id="UP000675900">
    <property type="component" value="Unassembled WGS sequence"/>
</dbReference>
<dbReference type="AlphaFoldDB" id="A0A8C9KPP7"/>
<reference evidence="1" key="2">
    <citation type="submission" date="2025-09" db="UniProtKB">
        <authorList>
            <consortium name="Ensembl"/>
        </authorList>
    </citation>
    <scope>IDENTIFICATION</scope>
</reference>
<evidence type="ECO:0000313" key="2">
    <source>
        <dbReference type="Proteomes" id="UP000675900"/>
    </source>
</evidence>
<sequence length="115" mass="12519">MFCFSILYSNFTGTFIPTFCLAIKKGGCLGGSTFELGPTLFEGPKEAKLPEPLSHSSIHLAVSVTVSESLIKLSLTENCKESSGLFIAPVHTCYLLILKRRLFNTPKELILLGHG</sequence>
<dbReference type="Ensembl" id="ENSPTIT00000029438.1">
    <property type="protein sequence ID" value="ENSPTIP00000024935.1"/>
    <property type="gene ID" value="ENSPTIG00000020884.1"/>
</dbReference>
<dbReference type="GeneTree" id="ENSGT00900000143426"/>
<keyword evidence="2" id="KW-1185">Reference proteome</keyword>
<organism evidence="1 2">
    <name type="scientific">Panthera tigris altaica</name>
    <name type="common">Siberian tiger</name>
    <dbReference type="NCBI Taxonomy" id="74533"/>
    <lineage>
        <taxon>Eukaryota</taxon>
        <taxon>Metazoa</taxon>
        <taxon>Chordata</taxon>
        <taxon>Craniata</taxon>
        <taxon>Vertebrata</taxon>
        <taxon>Euteleostomi</taxon>
        <taxon>Mammalia</taxon>
        <taxon>Eutheria</taxon>
        <taxon>Laurasiatheria</taxon>
        <taxon>Carnivora</taxon>
        <taxon>Feliformia</taxon>
        <taxon>Felidae</taxon>
        <taxon>Pantherinae</taxon>
        <taxon>Panthera</taxon>
    </lineage>
</organism>
<protein>
    <submittedName>
        <fullName evidence="1">Uncharacterized protein</fullName>
    </submittedName>
</protein>
<reference evidence="1" key="1">
    <citation type="submission" date="2025-08" db="UniProtKB">
        <authorList>
            <consortium name="Ensembl"/>
        </authorList>
    </citation>
    <scope>IDENTIFICATION</scope>
</reference>
<name>A0A8C9KPP7_PANTA</name>
<accession>A0A8C9KPP7</accession>
<evidence type="ECO:0000313" key="1">
    <source>
        <dbReference type="Ensembl" id="ENSPTIP00000024935.1"/>
    </source>
</evidence>
<proteinExistence type="predicted"/>